<protein>
    <submittedName>
        <fullName evidence="2">Unannotated protein</fullName>
    </submittedName>
</protein>
<dbReference type="EMBL" id="CAFBOV010000126">
    <property type="protein sequence ID" value="CAB4999362.1"/>
    <property type="molecule type" value="Genomic_DNA"/>
</dbReference>
<accession>A0A6J7P943</accession>
<sequence>MNALIDQQYASEWTVETIRRRNSELVDRIIEIWPTPPGHRVANSTQVETAVTYVSVSDLISAGFLEVGDLLMPTWSTHSDRSAMVRADGKLELDNSEIFGSLSGAARKVLNSPTAAGWHFWKQQSSNRALNEIRDEYRARFNLISDDDEDDTE</sequence>
<feature type="domain" description="RAMA" evidence="1">
    <location>
        <begin position="53"/>
        <end position="141"/>
    </location>
</feature>
<organism evidence="2">
    <name type="scientific">freshwater metagenome</name>
    <dbReference type="NCBI Taxonomy" id="449393"/>
    <lineage>
        <taxon>unclassified sequences</taxon>
        <taxon>metagenomes</taxon>
        <taxon>ecological metagenomes</taxon>
    </lineage>
</organism>
<evidence type="ECO:0000259" key="1">
    <source>
        <dbReference type="Pfam" id="PF18755"/>
    </source>
</evidence>
<dbReference type="AlphaFoldDB" id="A0A6J7P943"/>
<proteinExistence type="predicted"/>
<dbReference type="Pfam" id="PF18755">
    <property type="entry name" value="RAMA"/>
    <property type="match status" value="1"/>
</dbReference>
<evidence type="ECO:0000313" key="2">
    <source>
        <dbReference type="EMBL" id="CAB4999362.1"/>
    </source>
</evidence>
<dbReference type="InterPro" id="IPR040843">
    <property type="entry name" value="RAMA"/>
</dbReference>
<name>A0A6J7P943_9ZZZZ</name>
<reference evidence="2" key="1">
    <citation type="submission" date="2020-05" db="EMBL/GenBank/DDBJ databases">
        <authorList>
            <person name="Chiriac C."/>
            <person name="Salcher M."/>
            <person name="Ghai R."/>
            <person name="Kavagutti S V."/>
        </authorList>
    </citation>
    <scope>NUCLEOTIDE SEQUENCE</scope>
</reference>
<gene>
    <name evidence="2" type="ORF">UFOPK4020_00722</name>
</gene>